<proteinExistence type="predicted"/>
<accession>A0A2G5HN21</accession>
<evidence type="ECO:0000313" key="3">
    <source>
        <dbReference type="Proteomes" id="UP000230605"/>
    </source>
</evidence>
<gene>
    <name evidence="2" type="ORF">CB0940_04505</name>
</gene>
<dbReference type="EMBL" id="LKMD01000105">
    <property type="protein sequence ID" value="PIA93956.1"/>
    <property type="molecule type" value="Genomic_DNA"/>
</dbReference>
<feature type="compositionally biased region" description="Low complexity" evidence="1">
    <location>
        <begin position="122"/>
        <end position="132"/>
    </location>
</feature>
<comment type="caution">
    <text evidence="2">The sequence shown here is derived from an EMBL/GenBank/DDBJ whole genome shotgun (WGS) entry which is preliminary data.</text>
</comment>
<feature type="compositionally biased region" description="Low complexity" evidence="1">
    <location>
        <begin position="75"/>
        <end position="88"/>
    </location>
</feature>
<feature type="compositionally biased region" description="Basic and acidic residues" evidence="1">
    <location>
        <begin position="138"/>
        <end position="157"/>
    </location>
</feature>
<feature type="compositionally biased region" description="Basic and acidic residues" evidence="1">
    <location>
        <begin position="64"/>
        <end position="74"/>
    </location>
</feature>
<feature type="compositionally biased region" description="Polar residues" evidence="1">
    <location>
        <begin position="89"/>
        <end position="113"/>
    </location>
</feature>
<dbReference type="Proteomes" id="UP000230605">
    <property type="component" value="Chromosome 4"/>
</dbReference>
<name>A0A2G5HN21_CERBT</name>
<dbReference type="AlphaFoldDB" id="A0A2G5HN21"/>
<evidence type="ECO:0000256" key="1">
    <source>
        <dbReference type="SAM" id="MobiDB-lite"/>
    </source>
</evidence>
<evidence type="ECO:0000313" key="2">
    <source>
        <dbReference type="EMBL" id="PIA93956.1"/>
    </source>
</evidence>
<feature type="compositionally biased region" description="Polar residues" evidence="1">
    <location>
        <begin position="54"/>
        <end position="63"/>
    </location>
</feature>
<protein>
    <submittedName>
        <fullName evidence="2">Uncharacterized protein</fullName>
    </submittedName>
</protein>
<reference evidence="2 3" key="1">
    <citation type="submission" date="2015-10" db="EMBL/GenBank/DDBJ databases">
        <title>The cercosporin biosynthetic gene cluster was horizontally transferred to several fungal lineages and shown to be expanded in Cercospora beticola based on microsynteny with recipient genomes.</title>
        <authorList>
            <person name="De Jonge R."/>
            <person name="Ebert M.K."/>
            <person name="Suttle J.C."/>
            <person name="Jurick Ii W.M."/>
            <person name="Secor G.A."/>
            <person name="Thomma B.P."/>
            <person name="Van De Peer Y."/>
            <person name="Bolton M.D."/>
        </authorList>
    </citation>
    <scope>NUCLEOTIDE SEQUENCE [LARGE SCALE GENOMIC DNA]</scope>
    <source>
        <strain evidence="2 3">09-40</strain>
    </source>
</reference>
<dbReference type="OrthoDB" id="10367319at2759"/>
<organism evidence="2 3">
    <name type="scientific">Cercospora beticola</name>
    <name type="common">Sugarbeet leaf spot fungus</name>
    <dbReference type="NCBI Taxonomy" id="122368"/>
    <lineage>
        <taxon>Eukaryota</taxon>
        <taxon>Fungi</taxon>
        <taxon>Dikarya</taxon>
        <taxon>Ascomycota</taxon>
        <taxon>Pezizomycotina</taxon>
        <taxon>Dothideomycetes</taxon>
        <taxon>Dothideomycetidae</taxon>
        <taxon>Mycosphaerellales</taxon>
        <taxon>Mycosphaerellaceae</taxon>
        <taxon>Cercospora</taxon>
    </lineage>
</organism>
<feature type="region of interest" description="Disordered" evidence="1">
    <location>
        <begin position="18"/>
        <end position="37"/>
    </location>
</feature>
<sequence>MNVYPLPPYQRVNLSFPFQHHKKQKTPKMPSSRSCSWRLKKKVDVDAETRRNTHLNSLPTTNYSEKHSGSERSLRSTSTMSSLRTSNSVQSGTASANNSLKLSETATSSTSRKSGWLRRVFSSSSSGSGTSSPGDEDEGKRAYFTKKEKKDRPRKPIEDEDDYDYEREIHNEQRAAWRQLSMGYASVGVPFIF</sequence>
<feature type="region of interest" description="Disordered" evidence="1">
    <location>
        <begin position="48"/>
        <end position="166"/>
    </location>
</feature>